<sequence length="261" mass="26361">MGVQLDDAPEESRLLAKSAPRPDATGRDFGVGETQQWSTGLFDCFDQPGGGALGCVSLLMPCVQYGVLAETLNKDAGLPCAGSFGSSAGAFFCLDVLASLAHVSLCPGVSIVPTSAVLHYQMRRHLRAKYDIQGSWQRDLCTAWWCGPCALAQETREVAIRSAAAAAAASTAGVMAAAGVGGGKGAGAQQQAPGQMAMLGNLLLPAHYVPPAPSTAAAPAVAAVAADVAMPVTGVPVVPAPPAVAVATVTLQRGNVVAEPK</sequence>
<dbReference type="Pfam" id="PF04749">
    <property type="entry name" value="PLAC8"/>
    <property type="match status" value="1"/>
</dbReference>
<name>A0A835WS32_9CHLO</name>
<gene>
    <name evidence="2" type="ORF">HYH02_003322</name>
</gene>
<accession>A0A835WS32</accession>
<dbReference type="OrthoDB" id="1045822at2759"/>
<proteinExistence type="predicted"/>
<feature type="region of interest" description="Disordered" evidence="1">
    <location>
        <begin position="1"/>
        <end position="30"/>
    </location>
</feature>
<keyword evidence="3" id="KW-1185">Reference proteome</keyword>
<dbReference type="NCBIfam" id="TIGR01571">
    <property type="entry name" value="A_thal_Cys_rich"/>
    <property type="match status" value="1"/>
</dbReference>
<comment type="caution">
    <text evidence="2">The sequence shown here is derived from an EMBL/GenBank/DDBJ whole genome shotgun (WGS) entry which is preliminary data.</text>
</comment>
<evidence type="ECO:0000256" key="1">
    <source>
        <dbReference type="SAM" id="MobiDB-lite"/>
    </source>
</evidence>
<evidence type="ECO:0000313" key="2">
    <source>
        <dbReference type="EMBL" id="KAG2452298.1"/>
    </source>
</evidence>
<reference evidence="2" key="1">
    <citation type="journal article" date="2020" name="bioRxiv">
        <title>Comparative genomics of Chlamydomonas.</title>
        <authorList>
            <person name="Craig R.J."/>
            <person name="Hasan A.R."/>
            <person name="Ness R.W."/>
            <person name="Keightley P.D."/>
        </authorList>
    </citation>
    <scope>NUCLEOTIDE SEQUENCE</scope>
    <source>
        <strain evidence="2">CCAP 11/173</strain>
    </source>
</reference>
<evidence type="ECO:0000313" key="3">
    <source>
        <dbReference type="Proteomes" id="UP000613740"/>
    </source>
</evidence>
<dbReference type="Proteomes" id="UP000613740">
    <property type="component" value="Unassembled WGS sequence"/>
</dbReference>
<dbReference type="EMBL" id="JAEHOD010000006">
    <property type="protein sequence ID" value="KAG2452298.1"/>
    <property type="molecule type" value="Genomic_DNA"/>
</dbReference>
<organism evidence="2 3">
    <name type="scientific">Chlamydomonas schloesseri</name>
    <dbReference type="NCBI Taxonomy" id="2026947"/>
    <lineage>
        <taxon>Eukaryota</taxon>
        <taxon>Viridiplantae</taxon>
        <taxon>Chlorophyta</taxon>
        <taxon>core chlorophytes</taxon>
        <taxon>Chlorophyceae</taxon>
        <taxon>CS clade</taxon>
        <taxon>Chlamydomonadales</taxon>
        <taxon>Chlamydomonadaceae</taxon>
        <taxon>Chlamydomonas</taxon>
    </lineage>
</organism>
<dbReference type="PANTHER" id="PTHR15907">
    <property type="entry name" value="DUF614 FAMILY PROTEIN-RELATED"/>
    <property type="match status" value="1"/>
</dbReference>
<protein>
    <submittedName>
        <fullName evidence="2">Uncharacterized protein</fullName>
    </submittedName>
</protein>
<dbReference type="AlphaFoldDB" id="A0A835WS32"/>
<dbReference type="InterPro" id="IPR006461">
    <property type="entry name" value="PLAC_motif_containing"/>
</dbReference>